<dbReference type="EMBL" id="CM056742">
    <property type="protein sequence ID" value="KAJ8680569.1"/>
    <property type="molecule type" value="Genomic_DNA"/>
</dbReference>
<reference evidence="1" key="1">
    <citation type="submission" date="2023-04" db="EMBL/GenBank/DDBJ databases">
        <title>A chromosome-level genome assembly of the parasitoid wasp Eretmocerus hayati.</title>
        <authorList>
            <person name="Zhong Y."/>
            <person name="Liu S."/>
            <person name="Liu Y."/>
        </authorList>
    </citation>
    <scope>NUCLEOTIDE SEQUENCE</scope>
    <source>
        <strain evidence="1">ZJU_SS_LIU_2023</strain>
    </source>
</reference>
<organism evidence="1 2">
    <name type="scientific">Eretmocerus hayati</name>
    <dbReference type="NCBI Taxonomy" id="131215"/>
    <lineage>
        <taxon>Eukaryota</taxon>
        <taxon>Metazoa</taxon>
        <taxon>Ecdysozoa</taxon>
        <taxon>Arthropoda</taxon>
        <taxon>Hexapoda</taxon>
        <taxon>Insecta</taxon>
        <taxon>Pterygota</taxon>
        <taxon>Neoptera</taxon>
        <taxon>Endopterygota</taxon>
        <taxon>Hymenoptera</taxon>
        <taxon>Apocrita</taxon>
        <taxon>Proctotrupomorpha</taxon>
        <taxon>Chalcidoidea</taxon>
        <taxon>Aphelinidae</taxon>
        <taxon>Aphelininae</taxon>
        <taxon>Eretmocerus</taxon>
    </lineage>
</organism>
<dbReference type="Proteomes" id="UP001239111">
    <property type="component" value="Chromosome 2"/>
</dbReference>
<gene>
    <name evidence="1" type="ORF">QAD02_016356</name>
</gene>
<protein>
    <submittedName>
        <fullName evidence="1">Uncharacterized protein</fullName>
    </submittedName>
</protein>
<proteinExistence type="predicted"/>
<evidence type="ECO:0000313" key="1">
    <source>
        <dbReference type="EMBL" id="KAJ8680569.1"/>
    </source>
</evidence>
<evidence type="ECO:0000313" key="2">
    <source>
        <dbReference type="Proteomes" id="UP001239111"/>
    </source>
</evidence>
<accession>A0ACC2PD87</accession>
<comment type="caution">
    <text evidence="1">The sequence shown here is derived from an EMBL/GenBank/DDBJ whole genome shotgun (WGS) entry which is preliminary data.</text>
</comment>
<keyword evidence="2" id="KW-1185">Reference proteome</keyword>
<sequence>MPIEAVHKDHRNNQGENNGFDRRILSLFESSRGVKHAPRPIRTPLFTRIQTKSQPILRPRTQDSRKDDPQCFHRAIGPVLLLAQFFGILPINSICADSIKKMSFKKRGPRTLYSYSVVVGSLFMTSISVFHLFQTLNANSFRTKGGIADATVGAVFYGNSLLGNLLFLRLCPRWISLQQDWRAMENLIDMNGRKKGPALRWMFALMAWSVLGLALIEHILSVINNTPKDVWEGGKTLEEFLDVYTKNSHTFIVKHVEYNFFLGMLIFIISRIATFTWNFTDLFVMMISTGLAERYIILNNRVTRATTAQLTVADWHEIRECYASLSALVKKVDSEISGIILLSFANNIYFICLQLLNGLSPNDAERPLINSLYFFGSFIFLIGRTVSVTLLTARINDECKVILPVLYNCPSANYCLETQRLQHQIASDDVALTGHRFFSITRNFMLAVAGAIVTYEVVLLQFNIAISQD</sequence>
<name>A0ACC2PD87_9HYME</name>